<organism evidence="1 2">
    <name type="scientific">Corynebacterium imitans</name>
    <dbReference type="NCBI Taxonomy" id="156978"/>
    <lineage>
        <taxon>Bacteria</taxon>
        <taxon>Bacillati</taxon>
        <taxon>Actinomycetota</taxon>
        <taxon>Actinomycetes</taxon>
        <taxon>Mycobacteriales</taxon>
        <taxon>Corynebacteriaceae</taxon>
        <taxon>Corynebacterium</taxon>
    </lineage>
</organism>
<dbReference type="AlphaFoldDB" id="A0A239YX99"/>
<dbReference type="EMBL" id="LT906467">
    <property type="protein sequence ID" value="SNV63377.1"/>
    <property type="molecule type" value="Genomic_DNA"/>
</dbReference>
<protein>
    <submittedName>
        <fullName evidence="1">Uncharacterized protein</fullName>
    </submittedName>
</protein>
<accession>A0A239YX99</accession>
<sequence length="83" mass="9252">MHPKLHPRAPAPAPLRRRSMAGMDLSSQLNANMHSGAQDLRDALFTPNTAFLPTSWQASLDQLSYSVIGLWDSIVRAVEMFLF</sequence>
<name>A0A239YX99_9CORY</name>
<dbReference type="Proteomes" id="UP000215374">
    <property type="component" value="Chromosome 1"/>
</dbReference>
<evidence type="ECO:0000313" key="1">
    <source>
        <dbReference type="EMBL" id="SNV63377.1"/>
    </source>
</evidence>
<gene>
    <name evidence="1" type="ORF">SAMEA4535761_00809</name>
</gene>
<reference evidence="1 2" key="1">
    <citation type="submission" date="2017-06" db="EMBL/GenBank/DDBJ databases">
        <authorList>
            <consortium name="Pathogen Informatics"/>
        </authorList>
    </citation>
    <scope>NUCLEOTIDE SEQUENCE [LARGE SCALE GENOMIC DNA]</scope>
    <source>
        <strain evidence="1 2">NCTC13015</strain>
    </source>
</reference>
<proteinExistence type="predicted"/>
<evidence type="ECO:0000313" key="2">
    <source>
        <dbReference type="Proteomes" id="UP000215374"/>
    </source>
</evidence>